<accession>A0A6A7G8P8</accession>
<keyword evidence="3" id="KW-1133">Transmembrane helix</keyword>
<dbReference type="GO" id="GO:0006887">
    <property type="term" value="P:exocytosis"/>
    <property type="evidence" value="ECO:0007669"/>
    <property type="project" value="TreeGrafter"/>
</dbReference>
<keyword evidence="3" id="KW-0812">Transmembrane</keyword>
<dbReference type="EMBL" id="IACT01008485">
    <property type="protein sequence ID" value="LAC27597.1"/>
    <property type="molecule type" value="mRNA"/>
</dbReference>
<proteinExistence type="evidence at transcript level"/>
<name>A0A6A7G8P8_9CRUS</name>
<dbReference type="GO" id="GO:0031201">
    <property type="term" value="C:SNARE complex"/>
    <property type="evidence" value="ECO:0007669"/>
    <property type="project" value="TreeGrafter"/>
</dbReference>
<keyword evidence="3" id="KW-0472">Membrane</keyword>
<dbReference type="GO" id="GO:0005886">
    <property type="term" value="C:plasma membrane"/>
    <property type="evidence" value="ECO:0007669"/>
    <property type="project" value="TreeGrafter"/>
</dbReference>
<dbReference type="GO" id="GO:0006886">
    <property type="term" value="P:intracellular protein transport"/>
    <property type="evidence" value="ECO:0007669"/>
    <property type="project" value="InterPro"/>
</dbReference>
<feature type="domain" description="T-SNARE coiled-coil homology" evidence="4">
    <location>
        <begin position="198"/>
        <end position="260"/>
    </location>
</feature>
<dbReference type="InterPro" id="IPR000727">
    <property type="entry name" value="T_SNARE_dom"/>
</dbReference>
<comment type="similarity">
    <text evidence="2">Belongs to the syntaxin family.</text>
</comment>
<dbReference type="PROSITE" id="PS00914">
    <property type="entry name" value="SYNTAXIN"/>
    <property type="match status" value="1"/>
</dbReference>
<evidence type="ECO:0000256" key="1">
    <source>
        <dbReference type="ARBA" id="ARBA00004211"/>
    </source>
</evidence>
<feature type="transmembrane region" description="Helical" evidence="3">
    <location>
        <begin position="272"/>
        <end position="293"/>
    </location>
</feature>
<dbReference type="SUPFAM" id="SSF47661">
    <property type="entry name" value="t-snare proteins"/>
    <property type="match status" value="1"/>
</dbReference>
<dbReference type="PROSITE" id="PS50192">
    <property type="entry name" value="T_SNARE"/>
    <property type="match status" value="1"/>
</dbReference>
<dbReference type="Pfam" id="PF05739">
    <property type="entry name" value="SNARE"/>
    <property type="match status" value="1"/>
</dbReference>
<reference evidence="5" key="1">
    <citation type="submission" date="2017-11" db="EMBL/GenBank/DDBJ databases">
        <title>The sensing device of the deep-sea amphipod.</title>
        <authorList>
            <person name="Kobayashi H."/>
            <person name="Nagahama T."/>
            <person name="Arai W."/>
            <person name="Sasagawa Y."/>
            <person name="Umeda M."/>
            <person name="Hayashi T."/>
            <person name="Nikaido I."/>
            <person name="Watanabe H."/>
            <person name="Oguri K."/>
            <person name="Kitazato H."/>
            <person name="Fujioka K."/>
            <person name="Kido Y."/>
            <person name="Takami H."/>
        </authorList>
    </citation>
    <scope>NUCLEOTIDE SEQUENCE</scope>
    <source>
        <tissue evidence="5">Whole body</tissue>
    </source>
</reference>
<dbReference type="InterPro" id="IPR006012">
    <property type="entry name" value="Syntaxin/epimorphin_CS"/>
</dbReference>
<dbReference type="PANTHER" id="PTHR19957:SF307">
    <property type="entry name" value="PROTEIN SSO1-RELATED"/>
    <property type="match status" value="1"/>
</dbReference>
<dbReference type="PANTHER" id="PTHR19957">
    <property type="entry name" value="SYNTAXIN"/>
    <property type="match status" value="1"/>
</dbReference>
<evidence type="ECO:0000259" key="4">
    <source>
        <dbReference type="PROSITE" id="PS50192"/>
    </source>
</evidence>
<comment type="subcellular location">
    <subcellularLocation>
        <location evidence="1">Membrane</location>
        <topology evidence="1">Single-pass type IV membrane protein</topology>
    </subcellularLocation>
</comment>
<dbReference type="GO" id="GO:0048278">
    <property type="term" value="P:vesicle docking"/>
    <property type="evidence" value="ECO:0007669"/>
    <property type="project" value="TreeGrafter"/>
</dbReference>
<dbReference type="CDD" id="cd15848">
    <property type="entry name" value="SNARE_syntaxin1-like"/>
    <property type="match status" value="1"/>
</dbReference>
<protein>
    <submittedName>
        <fullName evidence="5">Syntaxin-1A-like</fullName>
    </submittedName>
</protein>
<organism evidence="5">
    <name type="scientific">Hirondellea gigas</name>
    <dbReference type="NCBI Taxonomy" id="1518452"/>
    <lineage>
        <taxon>Eukaryota</taxon>
        <taxon>Metazoa</taxon>
        <taxon>Ecdysozoa</taxon>
        <taxon>Arthropoda</taxon>
        <taxon>Crustacea</taxon>
        <taxon>Multicrustacea</taxon>
        <taxon>Malacostraca</taxon>
        <taxon>Eumalacostraca</taxon>
        <taxon>Peracarida</taxon>
        <taxon>Amphipoda</taxon>
        <taxon>Amphilochidea</taxon>
        <taxon>Lysianassida</taxon>
        <taxon>Lysianassidira</taxon>
        <taxon>Lysianassoidea</taxon>
        <taxon>Lysianassidae</taxon>
        <taxon>Hirondellea</taxon>
    </lineage>
</organism>
<evidence type="ECO:0000256" key="2">
    <source>
        <dbReference type="ARBA" id="ARBA00009063"/>
    </source>
</evidence>
<evidence type="ECO:0000256" key="3">
    <source>
        <dbReference type="SAM" id="Phobius"/>
    </source>
</evidence>
<dbReference type="SMART" id="SM00397">
    <property type="entry name" value="t_SNARE"/>
    <property type="match status" value="1"/>
</dbReference>
<sequence length="294" mass="33914">MCRDRLPEFQSKAGLPLEIVIEINYPNGNSSMQSSNQQGVNPEELFKLLDPLGLLYTDIKSLQQDVAQLRAGINQHVNKDKFEDQIVEVKRKAHAIRKGIDQFKQEFENSEDHLLSHIARTHHLSLIVWSRDSLDQLSSLLIDAHHRHKAYIKKELLITSGLDNNITEEELEALLLDKPPAVFTQDLLQETNVAKQTLYEIRERHDQVVKIEKSIVELNHMFQDLATLVRTQGESIDRIENQMFEASERTSQAREQMKEACVKSQSARKKKYILYAILTSVVIVFIVLIIYSFQ</sequence>
<dbReference type="InterPro" id="IPR010989">
    <property type="entry name" value="SNARE"/>
</dbReference>
<evidence type="ECO:0000313" key="5">
    <source>
        <dbReference type="EMBL" id="LAC27597.1"/>
    </source>
</evidence>
<dbReference type="GO" id="GO:0012505">
    <property type="term" value="C:endomembrane system"/>
    <property type="evidence" value="ECO:0007669"/>
    <property type="project" value="TreeGrafter"/>
</dbReference>
<dbReference type="AlphaFoldDB" id="A0A6A7G8P8"/>
<dbReference type="GO" id="GO:0005484">
    <property type="term" value="F:SNAP receptor activity"/>
    <property type="evidence" value="ECO:0007669"/>
    <property type="project" value="InterPro"/>
</dbReference>
<dbReference type="InterPro" id="IPR045242">
    <property type="entry name" value="Syntaxin"/>
</dbReference>
<dbReference type="Gene3D" id="1.20.58.70">
    <property type="match status" value="1"/>
</dbReference>
<dbReference type="GO" id="GO:0006906">
    <property type="term" value="P:vesicle fusion"/>
    <property type="evidence" value="ECO:0007669"/>
    <property type="project" value="TreeGrafter"/>
</dbReference>
<dbReference type="GO" id="GO:0000149">
    <property type="term" value="F:SNARE binding"/>
    <property type="evidence" value="ECO:0007669"/>
    <property type="project" value="TreeGrafter"/>
</dbReference>